<keyword evidence="2" id="KW-1185">Reference proteome</keyword>
<dbReference type="AlphaFoldDB" id="A0A1Q8CNK0"/>
<dbReference type="Proteomes" id="UP000185596">
    <property type="component" value="Unassembled WGS sequence"/>
</dbReference>
<dbReference type="STRING" id="1912961.BU204_18715"/>
<dbReference type="EMBL" id="MSIE01000034">
    <property type="protein sequence ID" value="OLF15942.1"/>
    <property type="molecule type" value="Genomic_DNA"/>
</dbReference>
<evidence type="ECO:0008006" key="3">
    <source>
        <dbReference type="Google" id="ProtNLM"/>
    </source>
</evidence>
<reference evidence="1 2" key="1">
    <citation type="submission" date="2016-12" db="EMBL/GenBank/DDBJ databases">
        <title>The draft genome sequence of Actinophytocola sp. 11-183.</title>
        <authorList>
            <person name="Wang W."/>
            <person name="Yuan L."/>
        </authorList>
    </citation>
    <scope>NUCLEOTIDE SEQUENCE [LARGE SCALE GENOMIC DNA]</scope>
    <source>
        <strain evidence="1 2">11-183</strain>
    </source>
</reference>
<comment type="caution">
    <text evidence="1">The sequence shown here is derived from an EMBL/GenBank/DDBJ whole genome shotgun (WGS) entry which is preliminary data.</text>
</comment>
<sequence length="535" mass="58538">MILSHDHLQHLLTLATEGIDVPEGTAAVIEGSIAEGFGNDSSDVDFLLLEAGDHDFPTMPTIVFVEGRRVEVRVRSVRQAEELARAVAGSARSGPRGVAGIPEDSLNRVQRLVRAVPLRNPSSLKAVRDILPEDELARIVVVWFRQRARQSARYATALAGLGAVDRAASWARTALIQGAKSWVAERGESYLERKWISQQLARVDGSAPVRRMLETAERSDLPPEQYVRHCVGSLPELGVDGAPLDPARVLLARVRGVTTWPLGRHLHLLRGQDVFTLNEKAAHVWRSLRFDTPLPEVVTGDAGEVIAEFLRVGLLRLRWRGGGLVRGYAVASPPPTARRPILSLHGAPVTEHDPFVTLVPLAARRFAEAGMSLVWANIMVENAREDAEGAARRRQWPVVETTSRRMFRQACLAVLSAFGVSPQPPAEESLDWLSRLPELPRPIAESARAVEFRVANADQAARLLTDLEDLVTAMRAAVGVELFPSSFASIAEWRSTLDIGYDWTRLGGYLNAAFPIQEAQDLIATAGRQPHGSGG</sequence>
<accession>A0A1Q8CNK0</accession>
<gene>
    <name evidence="1" type="ORF">BU204_18715</name>
</gene>
<proteinExistence type="predicted"/>
<name>A0A1Q8CNK0_9PSEU</name>
<evidence type="ECO:0000313" key="1">
    <source>
        <dbReference type="EMBL" id="OLF15942.1"/>
    </source>
</evidence>
<dbReference type="OrthoDB" id="3671040at2"/>
<evidence type="ECO:0000313" key="2">
    <source>
        <dbReference type="Proteomes" id="UP000185596"/>
    </source>
</evidence>
<organism evidence="1 2">
    <name type="scientific">Actinophytocola xanthii</name>
    <dbReference type="NCBI Taxonomy" id="1912961"/>
    <lineage>
        <taxon>Bacteria</taxon>
        <taxon>Bacillati</taxon>
        <taxon>Actinomycetota</taxon>
        <taxon>Actinomycetes</taxon>
        <taxon>Pseudonocardiales</taxon>
        <taxon>Pseudonocardiaceae</taxon>
    </lineage>
</organism>
<protein>
    <recommendedName>
        <fullName evidence="3">Polymerase nucleotidyl transferase domain-containing protein</fullName>
    </recommendedName>
</protein>
<dbReference type="RefSeq" id="WP_075126994.1">
    <property type="nucleotide sequence ID" value="NZ_MSIE01000034.1"/>
</dbReference>